<dbReference type="Proteomes" id="UP000263900">
    <property type="component" value="Chromosome"/>
</dbReference>
<gene>
    <name evidence="13" type="ORF">D3H65_30425</name>
</gene>
<dbReference type="OrthoDB" id="9814580at2"/>
<keyword evidence="7" id="KW-0548">Nucleotidyltransferase</keyword>
<name>A0A3B7MVC8_9BACT</name>
<protein>
    <recommendedName>
        <fullName evidence="10">L-threonylcarbamoyladenylate synthase</fullName>
        <ecNumber evidence="3">2.7.7.87</ecNumber>
    </recommendedName>
    <alternativeName>
        <fullName evidence="10">L-threonylcarbamoyladenylate synthase</fullName>
    </alternativeName>
</protein>
<dbReference type="GO" id="GO:0005524">
    <property type="term" value="F:ATP binding"/>
    <property type="evidence" value="ECO:0007669"/>
    <property type="project" value="UniProtKB-KW"/>
</dbReference>
<dbReference type="SUPFAM" id="SSF55821">
    <property type="entry name" value="YrdC/RibB"/>
    <property type="match status" value="1"/>
</dbReference>
<dbReference type="GO" id="GO:0008033">
    <property type="term" value="P:tRNA processing"/>
    <property type="evidence" value="ECO:0007669"/>
    <property type="project" value="UniProtKB-KW"/>
</dbReference>
<keyword evidence="14" id="KW-1185">Reference proteome</keyword>
<evidence type="ECO:0000256" key="5">
    <source>
        <dbReference type="ARBA" id="ARBA00022679"/>
    </source>
</evidence>
<evidence type="ECO:0000256" key="6">
    <source>
        <dbReference type="ARBA" id="ARBA00022694"/>
    </source>
</evidence>
<dbReference type="GO" id="GO:0000049">
    <property type="term" value="F:tRNA binding"/>
    <property type="evidence" value="ECO:0007669"/>
    <property type="project" value="TreeGrafter"/>
</dbReference>
<evidence type="ECO:0000256" key="4">
    <source>
        <dbReference type="ARBA" id="ARBA00022490"/>
    </source>
</evidence>
<comment type="similarity">
    <text evidence="2">Belongs to the SUA5 family.</text>
</comment>
<keyword evidence="4" id="KW-0963">Cytoplasm</keyword>
<dbReference type="GO" id="GO:0006450">
    <property type="term" value="P:regulation of translational fidelity"/>
    <property type="evidence" value="ECO:0007669"/>
    <property type="project" value="TreeGrafter"/>
</dbReference>
<reference evidence="13 14" key="1">
    <citation type="submission" date="2018-09" db="EMBL/GenBank/DDBJ databases">
        <title>Genome sequencing of strain 6GH32-13.</title>
        <authorList>
            <person name="Weon H.-Y."/>
            <person name="Heo J."/>
            <person name="Kwon S.-W."/>
        </authorList>
    </citation>
    <scope>NUCLEOTIDE SEQUENCE [LARGE SCALE GENOMIC DNA]</scope>
    <source>
        <strain evidence="13 14">5GH32-13</strain>
    </source>
</reference>
<keyword evidence="8" id="KW-0547">Nucleotide-binding</keyword>
<dbReference type="InterPro" id="IPR050156">
    <property type="entry name" value="TC-AMP_synthase_SUA5"/>
</dbReference>
<dbReference type="KEGG" id="pseg:D3H65_30425"/>
<organism evidence="13 14">
    <name type="scientific">Paraflavitalea soli</name>
    <dbReference type="NCBI Taxonomy" id="2315862"/>
    <lineage>
        <taxon>Bacteria</taxon>
        <taxon>Pseudomonadati</taxon>
        <taxon>Bacteroidota</taxon>
        <taxon>Chitinophagia</taxon>
        <taxon>Chitinophagales</taxon>
        <taxon>Chitinophagaceae</taxon>
        <taxon>Paraflavitalea</taxon>
    </lineage>
</organism>
<dbReference type="Gene3D" id="3.90.870.10">
    <property type="entry name" value="DHBP synthase"/>
    <property type="match status" value="1"/>
</dbReference>
<evidence type="ECO:0000256" key="1">
    <source>
        <dbReference type="ARBA" id="ARBA00004496"/>
    </source>
</evidence>
<evidence type="ECO:0000256" key="8">
    <source>
        <dbReference type="ARBA" id="ARBA00022741"/>
    </source>
</evidence>
<keyword evidence="6" id="KW-0819">tRNA processing</keyword>
<evidence type="ECO:0000313" key="13">
    <source>
        <dbReference type="EMBL" id="AXY78048.1"/>
    </source>
</evidence>
<dbReference type="Pfam" id="PF01300">
    <property type="entry name" value="Sua5_yciO_yrdC"/>
    <property type="match status" value="1"/>
</dbReference>
<evidence type="ECO:0000256" key="10">
    <source>
        <dbReference type="ARBA" id="ARBA00029774"/>
    </source>
</evidence>
<evidence type="ECO:0000256" key="2">
    <source>
        <dbReference type="ARBA" id="ARBA00007663"/>
    </source>
</evidence>
<proteinExistence type="inferred from homology"/>
<dbReference type="EMBL" id="CP032157">
    <property type="protein sequence ID" value="AXY78048.1"/>
    <property type="molecule type" value="Genomic_DNA"/>
</dbReference>
<comment type="subcellular location">
    <subcellularLocation>
        <location evidence="1">Cytoplasm</location>
    </subcellularLocation>
</comment>
<keyword evidence="5" id="KW-0808">Transferase</keyword>
<sequence length="188" mass="20779">MDFNTDVENSLSVLQAGGLILYPTDTIWGIGCDATNADAVRRIYELKKRPESKSMIVLLADQRDLLQYVASPDLAVFDFLEAATKPTTVIYDGAIGLADNLVGQDGTIAIRIVQETFCKHLIKRFRKPIVSTSANISNEPAPRTFADIPEAIKQQVDYVVQYRQQDAAIAAPSAVVRWERGQVTVIRP</sequence>
<dbReference type="InterPro" id="IPR006070">
    <property type="entry name" value="Sua5-like_dom"/>
</dbReference>
<comment type="catalytic activity">
    <reaction evidence="11">
        <text>L-threonine + hydrogencarbonate + ATP = L-threonylcarbamoyladenylate + diphosphate + H2O</text>
        <dbReference type="Rhea" id="RHEA:36407"/>
        <dbReference type="ChEBI" id="CHEBI:15377"/>
        <dbReference type="ChEBI" id="CHEBI:17544"/>
        <dbReference type="ChEBI" id="CHEBI:30616"/>
        <dbReference type="ChEBI" id="CHEBI:33019"/>
        <dbReference type="ChEBI" id="CHEBI:57926"/>
        <dbReference type="ChEBI" id="CHEBI:73682"/>
        <dbReference type="EC" id="2.7.7.87"/>
    </reaction>
</comment>
<evidence type="ECO:0000313" key="14">
    <source>
        <dbReference type="Proteomes" id="UP000263900"/>
    </source>
</evidence>
<evidence type="ECO:0000259" key="12">
    <source>
        <dbReference type="PROSITE" id="PS51163"/>
    </source>
</evidence>
<dbReference type="RefSeq" id="WP_119053921.1">
    <property type="nucleotide sequence ID" value="NZ_CP032157.1"/>
</dbReference>
<evidence type="ECO:0000256" key="3">
    <source>
        <dbReference type="ARBA" id="ARBA00012584"/>
    </source>
</evidence>
<feature type="domain" description="YrdC-like" evidence="12">
    <location>
        <begin position="4"/>
        <end position="188"/>
    </location>
</feature>
<dbReference type="GO" id="GO:0003725">
    <property type="term" value="F:double-stranded RNA binding"/>
    <property type="evidence" value="ECO:0007669"/>
    <property type="project" value="InterPro"/>
</dbReference>
<dbReference type="PANTHER" id="PTHR17490:SF16">
    <property type="entry name" value="THREONYLCARBAMOYL-AMP SYNTHASE"/>
    <property type="match status" value="1"/>
</dbReference>
<dbReference type="PANTHER" id="PTHR17490">
    <property type="entry name" value="SUA5"/>
    <property type="match status" value="1"/>
</dbReference>
<dbReference type="NCBIfam" id="TIGR00057">
    <property type="entry name" value="L-threonylcarbamoyladenylate synthase"/>
    <property type="match status" value="1"/>
</dbReference>
<dbReference type="InterPro" id="IPR017945">
    <property type="entry name" value="DHBP_synth_RibB-like_a/b_dom"/>
</dbReference>
<dbReference type="EC" id="2.7.7.87" evidence="3"/>
<dbReference type="GO" id="GO:0005737">
    <property type="term" value="C:cytoplasm"/>
    <property type="evidence" value="ECO:0007669"/>
    <property type="project" value="UniProtKB-SubCell"/>
</dbReference>
<evidence type="ECO:0000256" key="11">
    <source>
        <dbReference type="ARBA" id="ARBA00048366"/>
    </source>
</evidence>
<dbReference type="AlphaFoldDB" id="A0A3B7MVC8"/>
<dbReference type="GO" id="GO:0061710">
    <property type="term" value="F:L-threonylcarbamoyladenylate synthase"/>
    <property type="evidence" value="ECO:0007669"/>
    <property type="project" value="UniProtKB-EC"/>
</dbReference>
<evidence type="ECO:0000256" key="9">
    <source>
        <dbReference type="ARBA" id="ARBA00022840"/>
    </source>
</evidence>
<accession>A0A3B7MVC8</accession>
<keyword evidence="9" id="KW-0067">ATP-binding</keyword>
<evidence type="ECO:0000256" key="7">
    <source>
        <dbReference type="ARBA" id="ARBA00022695"/>
    </source>
</evidence>
<dbReference type="PROSITE" id="PS51163">
    <property type="entry name" value="YRDC"/>
    <property type="match status" value="1"/>
</dbReference>